<evidence type="ECO:0000256" key="4">
    <source>
        <dbReference type="ARBA" id="ARBA00022840"/>
    </source>
</evidence>
<dbReference type="GO" id="GO:0016020">
    <property type="term" value="C:membrane"/>
    <property type="evidence" value="ECO:0007669"/>
    <property type="project" value="TreeGrafter"/>
</dbReference>
<dbReference type="GO" id="GO:0016887">
    <property type="term" value="F:ATP hydrolysis activity"/>
    <property type="evidence" value="ECO:0007669"/>
    <property type="project" value="InterPro"/>
</dbReference>
<evidence type="ECO:0000256" key="2">
    <source>
        <dbReference type="ARBA" id="ARBA00022737"/>
    </source>
</evidence>
<reference evidence="6" key="1">
    <citation type="journal article" date="2020" name="Cell">
        <title>Large-Scale Comparative Analyses of Tick Genomes Elucidate Their Genetic Diversity and Vector Capacities.</title>
        <authorList>
            <consortium name="Tick Genome and Microbiome Consortium (TIGMIC)"/>
            <person name="Jia N."/>
            <person name="Wang J."/>
            <person name="Shi W."/>
            <person name="Du L."/>
            <person name="Sun Y."/>
            <person name="Zhan W."/>
            <person name="Jiang J.F."/>
            <person name="Wang Q."/>
            <person name="Zhang B."/>
            <person name="Ji P."/>
            <person name="Bell-Sakyi L."/>
            <person name="Cui X.M."/>
            <person name="Yuan T.T."/>
            <person name="Jiang B.G."/>
            <person name="Yang W.F."/>
            <person name="Lam T.T."/>
            <person name="Chang Q.C."/>
            <person name="Ding S.J."/>
            <person name="Wang X.J."/>
            <person name="Zhu J.G."/>
            <person name="Ruan X.D."/>
            <person name="Zhao L."/>
            <person name="Wei J.T."/>
            <person name="Ye R.Z."/>
            <person name="Que T.C."/>
            <person name="Du C.H."/>
            <person name="Zhou Y.H."/>
            <person name="Cheng J.X."/>
            <person name="Dai P.F."/>
            <person name="Guo W.B."/>
            <person name="Han X.H."/>
            <person name="Huang E.J."/>
            <person name="Li L.F."/>
            <person name="Wei W."/>
            <person name="Gao Y.C."/>
            <person name="Liu J.Z."/>
            <person name="Shao H.Z."/>
            <person name="Wang X."/>
            <person name="Wang C.C."/>
            <person name="Yang T.C."/>
            <person name="Huo Q.B."/>
            <person name="Li W."/>
            <person name="Chen H.Y."/>
            <person name="Chen S.E."/>
            <person name="Zhou L.G."/>
            <person name="Ni X.B."/>
            <person name="Tian J.H."/>
            <person name="Sheng Y."/>
            <person name="Liu T."/>
            <person name="Pan Y.S."/>
            <person name="Xia L.Y."/>
            <person name="Li J."/>
            <person name="Zhao F."/>
            <person name="Cao W.C."/>
        </authorList>
    </citation>
    <scope>NUCLEOTIDE SEQUENCE</scope>
    <source>
        <strain evidence="6">Rmic-2018</strain>
    </source>
</reference>
<evidence type="ECO:0000313" key="6">
    <source>
        <dbReference type="EMBL" id="KAH8030495.1"/>
    </source>
</evidence>
<comment type="caution">
    <text evidence="6">The sequence shown here is derived from an EMBL/GenBank/DDBJ whole genome shotgun (WGS) entry which is preliminary data.</text>
</comment>
<dbReference type="PANTHER" id="PTHR24223">
    <property type="entry name" value="ATP-BINDING CASSETTE SUB-FAMILY C"/>
    <property type="match status" value="1"/>
</dbReference>
<dbReference type="AlphaFoldDB" id="A0A9J6E801"/>
<dbReference type="SUPFAM" id="SSF52540">
    <property type="entry name" value="P-loop containing nucleoside triphosphate hydrolases"/>
    <property type="match status" value="1"/>
</dbReference>
<dbReference type="InterPro" id="IPR050173">
    <property type="entry name" value="ABC_transporter_C-like"/>
</dbReference>
<keyword evidence="7" id="KW-1185">Reference proteome</keyword>
<sequence length="143" mass="15748">MHIYCSQGYNLSGGQKQRVSLARAAYHQCSIYVLDDPLSALDPHVGFKVFKKLLGKDGMLKHKVRVKRGKSCDVGLVYFGLWMLGASDKRIQKRTCAKTADIAAQGTPQKAHFQRANVSLYEGTTTTKERKARNAASVSNGCV</sequence>
<proteinExistence type="predicted"/>
<dbReference type="PANTHER" id="PTHR24223:SF443">
    <property type="entry name" value="MULTIDRUG-RESISTANCE LIKE PROTEIN 1, ISOFORM I"/>
    <property type="match status" value="1"/>
</dbReference>
<keyword evidence="2" id="KW-0677">Repeat</keyword>
<feature type="domain" description="ABC transporter" evidence="5">
    <location>
        <begin position="7"/>
        <end position="38"/>
    </location>
</feature>
<organism evidence="6 7">
    <name type="scientific">Rhipicephalus microplus</name>
    <name type="common">Cattle tick</name>
    <name type="synonym">Boophilus microplus</name>
    <dbReference type="NCBI Taxonomy" id="6941"/>
    <lineage>
        <taxon>Eukaryota</taxon>
        <taxon>Metazoa</taxon>
        <taxon>Ecdysozoa</taxon>
        <taxon>Arthropoda</taxon>
        <taxon>Chelicerata</taxon>
        <taxon>Arachnida</taxon>
        <taxon>Acari</taxon>
        <taxon>Parasitiformes</taxon>
        <taxon>Ixodida</taxon>
        <taxon>Ixodoidea</taxon>
        <taxon>Ixodidae</taxon>
        <taxon>Rhipicephalinae</taxon>
        <taxon>Rhipicephalus</taxon>
        <taxon>Boophilus</taxon>
    </lineage>
</organism>
<name>A0A9J6E801_RHIMP</name>
<evidence type="ECO:0000256" key="1">
    <source>
        <dbReference type="ARBA" id="ARBA00004127"/>
    </source>
</evidence>
<dbReference type="GO" id="GO:0005524">
    <property type="term" value="F:ATP binding"/>
    <property type="evidence" value="ECO:0007669"/>
    <property type="project" value="UniProtKB-KW"/>
</dbReference>
<dbReference type="GO" id="GO:0012505">
    <property type="term" value="C:endomembrane system"/>
    <property type="evidence" value="ECO:0007669"/>
    <property type="project" value="UniProtKB-SubCell"/>
</dbReference>
<gene>
    <name evidence="6" type="ORF">HPB51_007515</name>
</gene>
<accession>A0A9J6E801</accession>
<dbReference type="Gene3D" id="3.40.50.300">
    <property type="entry name" value="P-loop containing nucleotide triphosphate hydrolases"/>
    <property type="match status" value="1"/>
</dbReference>
<dbReference type="EMBL" id="JABSTU010000005">
    <property type="protein sequence ID" value="KAH8030495.1"/>
    <property type="molecule type" value="Genomic_DNA"/>
</dbReference>
<reference evidence="6" key="2">
    <citation type="submission" date="2021-09" db="EMBL/GenBank/DDBJ databases">
        <authorList>
            <person name="Jia N."/>
            <person name="Wang J."/>
            <person name="Shi W."/>
            <person name="Du L."/>
            <person name="Sun Y."/>
            <person name="Zhan W."/>
            <person name="Jiang J."/>
            <person name="Wang Q."/>
            <person name="Zhang B."/>
            <person name="Ji P."/>
            <person name="Sakyi L.B."/>
            <person name="Cui X."/>
            <person name="Yuan T."/>
            <person name="Jiang B."/>
            <person name="Yang W."/>
            <person name="Lam T.T.-Y."/>
            <person name="Chang Q."/>
            <person name="Ding S."/>
            <person name="Wang X."/>
            <person name="Zhu J."/>
            <person name="Ruan X."/>
            <person name="Zhao L."/>
            <person name="Wei J."/>
            <person name="Que T."/>
            <person name="Du C."/>
            <person name="Cheng J."/>
            <person name="Dai P."/>
            <person name="Han X."/>
            <person name="Huang E."/>
            <person name="Gao Y."/>
            <person name="Liu J."/>
            <person name="Shao H."/>
            <person name="Ye R."/>
            <person name="Li L."/>
            <person name="Wei W."/>
            <person name="Wang X."/>
            <person name="Wang C."/>
            <person name="Huo Q."/>
            <person name="Li W."/>
            <person name="Guo W."/>
            <person name="Chen H."/>
            <person name="Chen S."/>
            <person name="Zhou L."/>
            <person name="Zhou L."/>
            <person name="Ni X."/>
            <person name="Tian J."/>
            <person name="Zhou Y."/>
            <person name="Sheng Y."/>
            <person name="Liu T."/>
            <person name="Pan Y."/>
            <person name="Xia L."/>
            <person name="Li J."/>
            <person name="Zhao F."/>
            <person name="Cao W."/>
        </authorList>
    </citation>
    <scope>NUCLEOTIDE SEQUENCE</scope>
    <source>
        <strain evidence="6">Rmic-2018</strain>
        <tissue evidence="6">Larvae</tissue>
    </source>
</reference>
<comment type="subcellular location">
    <subcellularLocation>
        <location evidence="1">Endomembrane system</location>
        <topology evidence="1">Multi-pass membrane protein</topology>
    </subcellularLocation>
</comment>
<dbReference type="Pfam" id="PF00005">
    <property type="entry name" value="ABC_tran"/>
    <property type="match status" value="1"/>
</dbReference>
<evidence type="ECO:0000256" key="3">
    <source>
        <dbReference type="ARBA" id="ARBA00022741"/>
    </source>
</evidence>
<dbReference type="GO" id="GO:0042626">
    <property type="term" value="F:ATPase-coupled transmembrane transporter activity"/>
    <property type="evidence" value="ECO:0007669"/>
    <property type="project" value="TreeGrafter"/>
</dbReference>
<keyword evidence="3" id="KW-0547">Nucleotide-binding</keyword>
<protein>
    <recommendedName>
        <fullName evidence="5">ABC transporter domain-containing protein</fullName>
    </recommendedName>
</protein>
<keyword evidence="4" id="KW-0067">ATP-binding</keyword>
<evidence type="ECO:0000313" key="7">
    <source>
        <dbReference type="Proteomes" id="UP000821866"/>
    </source>
</evidence>
<dbReference type="Proteomes" id="UP000821866">
    <property type="component" value="Chromosome 3"/>
</dbReference>
<dbReference type="InterPro" id="IPR003439">
    <property type="entry name" value="ABC_transporter-like_ATP-bd"/>
</dbReference>
<evidence type="ECO:0000259" key="5">
    <source>
        <dbReference type="Pfam" id="PF00005"/>
    </source>
</evidence>
<dbReference type="InterPro" id="IPR027417">
    <property type="entry name" value="P-loop_NTPase"/>
</dbReference>